<dbReference type="FunFam" id="3.40.250.10:FF:000051">
    <property type="entry name" value="Protein tyrosine phosphatase (Pyp1), putative"/>
    <property type="match status" value="1"/>
</dbReference>
<feature type="region of interest" description="Disordered" evidence="3">
    <location>
        <begin position="207"/>
        <end position="282"/>
    </location>
</feature>
<dbReference type="Pfam" id="PF00102">
    <property type="entry name" value="Y_phosphatase"/>
    <property type="match status" value="2"/>
</dbReference>
<comment type="caution">
    <text evidence="7">The sequence shown here is derived from an EMBL/GenBank/DDBJ whole genome shotgun (WGS) entry which is preliminary data.</text>
</comment>
<dbReference type="CDD" id="cd18533">
    <property type="entry name" value="PTP_fungal"/>
    <property type="match status" value="1"/>
</dbReference>
<dbReference type="PRINTS" id="PR00700">
    <property type="entry name" value="PRTYPHPHTASE"/>
</dbReference>
<evidence type="ECO:0000256" key="3">
    <source>
        <dbReference type="SAM" id="MobiDB-lite"/>
    </source>
</evidence>
<dbReference type="InterPro" id="IPR000387">
    <property type="entry name" value="Tyr_Pase_dom"/>
</dbReference>
<dbReference type="PROSITE" id="PS50055">
    <property type="entry name" value="TYR_PHOSPHATASE_PTP"/>
    <property type="match status" value="1"/>
</dbReference>
<gene>
    <name evidence="7" type="ORF">BDV95DRAFT_612234</name>
</gene>
<dbReference type="PANTHER" id="PTHR19134:SF561">
    <property type="entry name" value="PROTEIN TYROSINE PHOSPHATASE 36E, ISOFORM A"/>
    <property type="match status" value="1"/>
</dbReference>
<dbReference type="SMART" id="SM00404">
    <property type="entry name" value="PTPc_motif"/>
    <property type="match status" value="1"/>
</dbReference>
<dbReference type="PANTHER" id="PTHR19134">
    <property type="entry name" value="RECEPTOR-TYPE TYROSINE-PROTEIN PHOSPHATASE"/>
    <property type="match status" value="1"/>
</dbReference>
<dbReference type="InterPro" id="IPR003595">
    <property type="entry name" value="Tyr_Pase_cat"/>
</dbReference>
<dbReference type="InterPro" id="IPR000242">
    <property type="entry name" value="PTP_cat"/>
</dbReference>
<feature type="compositionally biased region" description="Low complexity" evidence="3">
    <location>
        <begin position="253"/>
        <end position="263"/>
    </location>
</feature>
<reference evidence="7 8" key="1">
    <citation type="submission" date="2020-01" db="EMBL/GenBank/DDBJ databases">
        <authorList>
            <consortium name="DOE Joint Genome Institute"/>
            <person name="Haridas S."/>
            <person name="Albert R."/>
            <person name="Binder M."/>
            <person name="Bloem J."/>
            <person name="Labutti K."/>
            <person name="Salamov A."/>
            <person name="Andreopoulos B."/>
            <person name="Baker S.E."/>
            <person name="Barry K."/>
            <person name="Bills G."/>
            <person name="Bluhm B.H."/>
            <person name="Cannon C."/>
            <person name="Castanera R."/>
            <person name="Culley D.E."/>
            <person name="Daum C."/>
            <person name="Ezra D."/>
            <person name="Gonzalez J.B."/>
            <person name="Henrissat B."/>
            <person name="Kuo A."/>
            <person name="Liang C."/>
            <person name="Lipzen A."/>
            <person name="Lutzoni F."/>
            <person name="Magnuson J."/>
            <person name="Mondo S."/>
            <person name="Nolan M."/>
            <person name="Ohm R."/>
            <person name="Pangilinan J."/>
            <person name="Park H.-J.H."/>
            <person name="Ramirez L."/>
            <person name="Alfaro M."/>
            <person name="Sun H."/>
            <person name="Tritt A."/>
            <person name="Yoshinaga Y."/>
            <person name="Zwiers L.-H.L."/>
            <person name="Turgeon B.G."/>
            <person name="Goodwin S.B."/>
            <person name="Spatafora J.W."/>
            <person name="Crous P.W."/>
            <person name="Grigoriev I.V."/>
        </authorList>
    </citation>
    <scope>NUCLEOTIDE SEQUENCE [LARGE SCALE GENOMIC DNA]</scope>
    <source>
        <strain evidence="7 8">CBS 611.86</strain>
    </source>
</reference>
<dbReference type="Pfam" id="PF00581">
    <property type="entry name" value="Rhodanese"/>
    <property type="match status" value="1"/>
</dbReference>
<dbReference type="Gene3D" id="3.90.190.10">
    <property type="entry name" value="Protein tyrosine phosphatase superfamily"/>
    <property type="match status" value="1"/>
</dbReference>
<sequence>MVPRTHDFMSTPALSPRPRDTAHPSRPRVAAKPRPIATATATRTPSTTVPPLTPRRMNEFKVPSLPTQEQPSSSPNYFGLAVDTNTNADFFTSSAAQHIRGNWSPPSSNVRSTAAASPHVIPVDQNPDFEQFRRQSENNRAFALGKLDLGAGTAASQPSPTMPQGSVFGTFKTTLPPDSMDTTAGSKTTNGDVKTAASLLVKPRSPKRLLSTESQILTDRPRRNSPASFEGFGRTDQVAHFIEQKNPRPSLPPKKSSQPKLALASHRGETLPASISEDNKTNGPVLATPEHIINILESADEEVLLLDLRVSTQYARARIAGALSLCIPTTLLKRPSFNTQKLAETFKEDELRQKFELWRSCKHIIVYDSCSAQMKDATTCINTLKKFTTEHWTGGSYIIKGGFEEFVNKFPSWVTNGPITLSTSAAPSLHLDSLPAVAPVIGGCPMPATQNAANPFFGNIRQNMDLIGGVGQMALKHPTALTQQTGKELPVWLQEAAAEGNKGKLVSDKFLHIEKREQKRMQEALSSNVVYESTNNAPSTTKSIQLAGLEKGPKNRYNSIWPYEHSRVKLQGVADGACDYVNANHIQAAWTNKRYIATQGPLPATFNDFWNVVWQQDVRVIVMLTAEQEGGQLKAHNYWSSKQYGPLHLKALGERRASLEPGKIRRRERDQPRPTLGQRRSTNPPKLASLGRQPSDASPNAESPYVIVRKFTLENSAEPFARIREITQLQYSNWPDFGAPAHPAHLLGLVEQCDSVVRQVNGGSPSRPDSPESRPVLVHCSAGCGRTGTFCTVDSVLDMLKRQRQARNARQGTPMDIDRSASFQGSPMQMGSPAQSMPQSQPQQPSQSTVEVEGSWTQQDDIDLIEKTVESFRNQRLSMVQSLRQYVLCYESVLEWLVEQQPQSA</sequence>
<feature type="region of interest" description="Disordered" evidence="3">
    <location>
        <begin position="805"/>
        <end position="857"/>
    </location>
</feature>
<protein>
    <recommendedName>
        <fullName evidence="2">protein-tyrosine-phosphatase</fullName>
        <ecNumber evidence="2">3.1.3.48</ecNumber>
    </recommendedName>
</protein>
<evidence type="ECO:0000256" key="2">
    <source>
        <dbReference type="ARBA" id="ARBA00013064"/>
    </source>
</evidence>
<keyword evidence="8" id="KW-1185">Reference proteome</keyword>
<dbReference type="InterPro" id="IPR050348">
    <property type="entry name" value="Protein-Tyr_Phosphatase"/>
</dbReference>
<dbReference type="Gene3D" id="3.40.250.10">
    <property type="entry name" value="Rhodanese-like domain"/>
    <property type="match status" value="1"/>
</dbReference>
<proteinExistence type="inferred from homology"/>
<feature type="domain" description="Rhodanese" evidence="6">
    <location>
        <begin position="299"/>
        <end position="415"/>
    </location>
</feature>
<evidence type="ECO:0000259" key="4">
    <source>
        <dbReference type="PROSITE" id="PS50055"/>
    </source>
</evidence>
<dbReference type="EMBL" id="JAADJZ010000030">
    <property type="protein sequence ID" value="KAF2865999.1"/>
    <property type="molecule type" value="Genomic_DNA"/>
</dbReference>
<evidence type="ECO:0000313" key="7">
    <source>
        <dbReference type="EMBL" id="KAF2865999.1"/>
    </source>
</evidence>
<evidence type="ECO:0000256" key="1">
    <source>
        <dbReference type="ARBA" id="ARBA00009649"/>
    </source>
</evidence>
<keyword evidence="7" id="KW-0675">Receptor</keyword>
<evidence type="ECO:0000313" key="8">
    <source>
        <dbReference type="Proteomes" id="UP000481861"/>
    </source>
</evidence>
<dbReference type="SUPFAM" id="SSF52799">
    <property type="entry name" value="(Phosphotyrosine protein) phosphatases II"/>
    <property type="match status" value="1"/>
</dbReference>
<evidence type="ECO:0000259" key="6">
    <source>
        <dbReference type="PROSITE" id="PS50206"/>
    </source>
</evidence>
<dbReference type="PROSITE" id="PS50206">
    <property type="entry name" value="RHODANESE_3"/>
    <property type="match status" value="1"/>
</dbReference>
<dbReference type="InterPro" id="IPR029021">
    <property type="entry name" value="Prot-tyrosine_phosphatase-like"/>
</dbReference>
<dbReference type="EC" id="3.1.3.48" evidence="2"/>
<feature type="domain" description="Tyrosine-protein phosphatase" evidence="4">
    <location>
        <begin position="554"/>
        <end position="896"/>
    </location>
</feature>
<comment type="similarity">
    <text evidence="1">Belongs to the protein-tyrosine phosphatase family. Non-receptor class subfamily.</text>
</comment>
<organism evidence="7 8">
    <name type="scientific">Massariosphaeria phaeospora</name>
    <dbReference type="NCBI Taxonomy" id="100035"/>
    <lineage>
        <taxon>Eukaryota</taxon>
        <taxon>Fungi</taxon>
        <taxon>Dikarya</taxon>
        <taxon>Ascomycota</taxon>
        <taxon>Pezizomycotina</taxon>
        <taxon>Dothideomycetes</taxon>
        <taxon>Pleosporomycetidae</taxon>
        <taxon>Pleosporales</taxon>
        <taxon>Pleosporales incertae sedis</taxon>
        <taxon>Massariosphaeria</taxon>
    </lineage>
</organism>
<dbReference type="Proteomes" id="UP000481861">
    <property type="component" value="Unassembled WGS sequence"/>
</dbReference>
<feature type="compositionally biased region" description="Low complexity" evidence="3">
    <location>
        <begin position="32"/>
        <end position="50"/>
    </location>
</feature>
<feature type="compositionally biased region" description="Low complexity" evidence="3">
    <location>
        <begin position="826"/>
        <end position="848"/>
    </location>
</feature>
<dbReference type="InterPro" id="IPR016130">
    <property type="entry name" value="Tyr_Pase_AS"/>
</dbReference>
<dbReference type="PROSITE" id="PS50056">
    <property type="entry name" value="TYR_PHOSPHATASE_2"/>
    <property type="match status" value="1"/>
</dbReference>
<feature type="region of interest" description="Disordered" evidence="3">
    <location>
        <begin position="658"/>
        <end position="701"/>
    </location>
</feature>
<dbReference type="SMART" id="SM00194">
    <property type="entry name" value="PTPc"/>
    <property type="match status" value="1"/>
</dbReference>
<dbReference type="AlphaFoldDB" id="A0A7C8M2F9"/>
<dbReference type="InterPro" id="IPR001763">
    <property type="entry name" value="Rhodanese-like_dom"/>
</dbReference>
<dbReference type="SUPFAM" id="SSF52821">
    <property type="entry name" value="Rhodanese/Cell cycle control phosphatase"/>
    <property type="match status" value="1"/>
</dbReference>
<name>A0A7C8M2F9_9PLEO</name>
<dbReference type="PROSITE" id="PS00383">
    <property type="entry name" value="TYR_PHOSPHATASE_1"/>
    <property type="match status" value="1"/>
</dbReference>
<feature type="region of interest" description="Disordered" evidence="3">
    <location>
        <begin position="1"/>
        <end position="56"/>
    </location>
</feature>
<dbReference type="CDD" id="cd01446">
    <property type="entry name" value="DSP_MapKP"/>
    <property type="match status" value="1"/>
</dbReference>
<accession>A0A7C8M2F9</accession>
<feature type="domain" description="Tyrosine specific protein phosphatases" evidence="5">
    <location>
        <begin position="747"/>
        <end position="887"/>
    </location>
</feature>
<dbReference type="OrthoDB" id="6058203at2759"/>
<evidence type="ECO:0000259" key="5">
    <source>
        <dbReference type="PROSITE" id="PS50056"/>
    </source>
</evidence>
<dbReference type="InterPro" id="IPR036873">
    <property type="entry name" value="Rhodanese-like_dom_sf"/>
</dbReference>
<dbReference type="GO" id="GO:0004725">
    <property type="term" value="F:protein tyrosine phosphatase activity"/>
    <property type="evidence" value="ECO:0007669"/>
    <property type="project" value="UniProtKB-EC"/>
</dbReference>